<feature type="region of interest" description="Disordered" evidence="4">
    <location>
        <begin position="173"/>
        <end position="279"/>
    </location>
</feature>
<feature type="compositionally biased region" description="Acidic residues" evidence="4">
    <location>
        <begin position="251"/>
        <end position="262"/>
    </location>
</feature>
<dbReference type="InterPro" id="IPR036770">
    <property type="entry name" value="Ankyrin_rpt-contain_sf"/>
</dbReference>
<feature type="repeat" description="ANK" evidence="3">
    <location>
        <begin position="76"/>
        <end position="108"/>
    </location>
</feature>
<organism evidence="5 6">
    <name type="scientific">Skeletonema marinoi</name>
    <dbReference type="NCBI Taxonomy" id="267567"/>
    <lineage>
        <taxon>Eukaryota</taxon>
        <taxon>Sar</taxon>
        <taxon>Stramenopiles</taxon>
        <taxon>Ochrophyta</taxon>
        <taxon>Bacillariophyta</taxon>
        <taxon>Coscinodiscophyceae</taxon>
        <taxon>Thalassiosirophycidae</taxon>
        <taxon>Thalassiosirales</taxon>
        <taxon>Skeletonemataceae</taxon>
        <taxon>Skeletonema</taxon>
        <taxon>Skeletonema marinoi-dohrnii complex</taxon>
    </lineage>
</organism>
<evidence type="ECO:0000313" key="6">
    <source>
        <dbReference type="Proteomes" id="UP001224775"/>
    </source>
</evidence>
<dbReference type="PANTHER" id="PTHR24171">
    <property type="entry name" value="ANKYRIN REPEAT DOMAIN-CONTAINING PROTEIN 39-RELATED"/>
    <property type="match status" value="1"/>
</dbReference>
<evidence type="ECO:0000256" key="1">
    <source>
        <dbReference type="ARBA" id="ARBA00022737"/>
    </source>
</evidence>
<reference evidence="5" key="1">
    <citation type="submission" date="2023-06" db="EMBL/GenBank/DDBJ databases">
        <title>Survivors Of The Sea: Transcriptome response of Skeletonema marinoi to long-term dormancy.</title>
        <authorList>
            <person name="Pinder M.I.M."/>
            <person name="Kourtchenko O."/>
            <person name="Robertson E.K."/>
            <person name="Larsson T."/>
            <person name="Maumus F."/>
            <person name="Osuna-Cruz C.M."/>
            <person name="Vancaester E."/>
            <person name="Stenow R."/>
            <person name="Vandepoele K."/>
            <person name="Ploug H."/>
            <person name="Bruchert V."/>
            <person name="Godhe A."/>
            <person name="Topel M."/>
        </authorList>
    </citation>
    <scope>NUCLEOTIDE SEQUENCE</scope>
    <source>
        <strain evidence="5">R05AC</strain>
    </source>
</reference>
<feature type="compositionally biased region" description="Basic residues" evidence="4">
    <location>
        <begin position="226"/>
        <end position="235"/>
    </location>
</feature>
<protein>
    <submittedName>
        <fullName evidence="5">Uncharacterized protein</fullName>
    </submittedName>
</protein>
<feature type="compositionally biased region" description="Low complexity" evidence="4">
    <location>
        <begin position="197"/>
        <end position="212"/>
    </location>
</feature>
<dbReference type="Pfam" id="PF12796">
    <property type="entry name" value="Ank_2"/>
    <property type="match status" value="1"/>
</dbReference>
<dbReference type="SMART" id="SM00248">
    <property type="entry name" value="ANK"/>
    <property type="match status" value="2"/>
</dbReference>
<dbReference type="EMBL" id="JATAAI010000039">
    <property type="protein sequence ID" value="KAK1734360.1"/>
    <property type="molecule type" value="Genomic_DNA"/>
</dbReference>
<dbReference type="Gene3D" id="1.25.40.20">
    <property type="entry name" value="Ankyrin repeat-containing domain"/>
    <property type="match status" value="1"/>
</dbReference>
<keyword evidence="1" id="KW-0677">Repeat</keyword>
<dbReference type="AlphaFoldDB" id="A0AAD8XVP6"/>
<dbReference type="PROSITE" id="PS50297">
    <property type="entry name" value="ANK_REP_REGION"/>
    <property type="match status" value="2"/>
</dbReference>
<feature type="compositionally biased region" description="Basic and acidic residues" evidence="4">
    <location>
        <begin position="182"/>
        <end position="191"/>
    </location>
</feature>
<comment type="caution">
    <text evidence="5">The sequence shown here is derived from an EMBL/GenBank/DDBJ whole genome shotgun (WGS) entry which is preliminary data.</text>
</comment>
<dbReference type="SUPFAM" id="SSF48403">
    <property type="entry name" value="Ankyrin repeat"/>
    <property type="match status" value="1"/>
</dbReference>
<evidence type="ECO:0000256" key="3">
    <source>
        <dbReference type="PROSITE-ProRule" id="PRU00023"/>
    </source>
</evidence>
<sequence length="294" mass="32263">MATSGDRYEERTGNIWSYSHRGDMSGLRAALSRGVCPNMSNTVGWTPSHAAAAGGHTKALRLLAKSGADFTIADRGGNLPAHQAAKNGHVHALRVLSEHGADITKVRLSQAKGKAARDFVIDAYKKAGVDADDEDEEEDAPVGYSRKQVKSTAFWGPRRTPISTKIKKKIIKEKRLKKKEKAQKCDGESEIRPQSFNDNDNNKNNDTSSDTDCNNEEASYVETVRQMKRNKKQRQKQMQGRKETAHQTVVEEQDSNTIDDDQASATFSSDDSTDDSMGVNGFAALLLGDDSDSE</sequence>
<feature type="compositionally biased region" description="Acidic residues" evidence="4">
    <location>
        <begin position="130"/>
        <end position="140"/>
    </location>
</feature>
<feature type="region of interest" description="Disordered" evidence="4">
    <location>
        <begin position="130"/>
        <end position="150"/>
    </location>
</feature>
<evidence type="ECO:0000313" key="5">
    <source>
        <dbReference type="EMBL" id="KAK1734360.1"/>
    </source>
</evidence>
<dbReference type="InterPro" id="IPR002110">
    <property type="entry name" value="Ankyrin_rpt"/>
</dbReference>
<feature type="repeat" description="ANK" evidence="3">
    <location>
        <begin position="43"/>
        <end position="75"/>
    </location>
</feature>
<accession>A0AAD8XVP6</accession>
<dbReference type="GO" id="GO:0004842">
    <property type="term" value="F:ubiquitin-protein transferase activity"/>
    <property type="evidence" value="ECO:0007669"/>
    <property type="project" value="TreeGrafter"/>
</dbReference>
<evidence type="ECO:0000256" key="2">
    <source>
        <dbReference type="ARBA" id="ARBA00023043"/>
    </source>
</evidence>
<dbReference type="PROSITE" id="PS50088">
    <property type="entry name" value="ANK_REPEAT"/>
    <property type="match status" value="2"/>
</dbReference>
<keyword evidence="2 3" id="KW-0040">ANK repeat</keyword>
<gene>
    <name evidence="5" type="ORF">QTG54_014867</name>
</gene>
<proteinExistence type="predicted"/>
<dbReference type="PANTHER" id="PTHR24171:SF8">
    <property type="entry name" value="BRCA1-ASSOCIATED RING DOMAIN PROTEIN 1"/>
    <property type="match status" value="1"/>
</dbReference>
<dbReference type="GO" id="GO:0085020">
    <property type="term" value="P:protein K6-linked ubiquitination"/>
    <property type="evidence" value="ECO:0007669"/>
    <property type="project" value="TreeGrafter"/>
</dbReference>
<evidence type="ECO:0000256" key="4">
    <source>
        <dbReference type="SAM" id="MobiDB-lite"/>
    </source>
</evidence>
<keyword evidence="6" id="KW-1185">Reference proteome</keyword>
<dbReference type="Proteomes" id="UP001224775">
    <property type="component" value="Unassembled WGS sequence"/>
</dbReference>
<name>A0AAD8XVP6_9STRA</name>